<evidence type="ECO:0000313" key="3">
    <source>
        <dbReference type="EMBL" id="KHJ87602.1"/>
    </source>
</evidence>
<name>A0A0B1SVS2_OESDE</name>
<evidence type="ECO:0000256" key="1">
    <source>
        <dbReference type="ARBA" id="ARBA00008455"/>
    </source>
</evidence>
<sequence>MNATAIMYEIMTHGPVAARLFAYEDLYHYKGGIYVHTGGKSYGLQPVRIIGWGEENGVLYWLVANSWNTDWGENGTYIFDRKRKA</sequence>
<feature type="domain" description="Peptidase C1A papain C-terminal" evidence="2">
    <location>
        <begin position="3"/>
        <end position="83"/>
    </location>
</feature>
<evidence type="ECO:0000259" key="2">
    <source>
        <dbReference type="Pfam" id="PF00112"/>
    </source>
</evidence>
<organism evidence="3 4">
    <name type="scientific">Oesophagostomum dentatum</name>
    <name type="common">Nodular worm</name>
    <dbReference type="NCBI Taxonomy" id="61180"/>
    <lineage>
        <taxon>Eukaryota</taxon>
        <taxon>Metazoa</taxon>
        <taxon>Ecdysozoa</taxon>
        <taxon>Nematoda</taxon>
        <taxon>Chromadorea</taxon>
        <taxon>Rhabditida</taxon>
        <taxon>Rhabditina</taxon>
        <taxon>Rhabditomorpha</taxon>
        <taxon>Strongyloidea</taxon>
        <taxon>Strongylidae</taxon>
        <taxon>Oesophagostomum</taxon>
    </lineage>
</organism>
<dbReference type="InterPro" id="IPR013128">
    <property type="entry name" value="Peptidase_C1A"/>
</dbReference>
<dbReference type="OrthoDB" id="640249at2759"/>
<comment type="similarity">
    <text evidence="1">Belongs to the peptidase C1 family.</text>
</comment>
<evidence type="ECO:0000313" key="4">
    <source>
        <dbReference type="Proteomes" id="UP000053660"/>
    </source>
</evidence>
<gene>
    <name evidence="3" type="ORF">OESDEN_12622</name>
</gene>
<dbReference type="Gene3D" id="3.90.70.10">
    <property type="entry name" value="Cysteine proteinases"/>
    <property type="match status" value="1"/>
</dbReference>
<dbReference type="InterPro" id="IPR038765">
    <property type="entry name" value="Papain-like_cys_pep_sf"/>
</dbReference>
<dbReference type="GO" id="GO:0008234">
    <property type="term" value="F:cysteine-type peptidase activity"/>
    <property type="evidence" value="ECO:0007669"/>
    <property type="project" value="InterPro"/>
</dbReference>
<dbReference type="InterPro" id="IPR000668">
    <property type="entry name" value="Peptidase_C1A_C"/>
</dbReference>
<dbReference type="EMBL" id="KN557415">
    <property type="protein sequence ID" value="KHJ87602.1"/>
    <property type="molecule type" value="Genomic_DNA"/>
</dbReference>
<dbReference type="SUPFAM" id="SSF54001">
    <property type="entry name" value="Cysteine proteinases"/>
    <property type="match status" value="1"/>
</dbReference>
<dbReference type="Proteomes" id="UP000053660">
    <property type="component" value="Unassembled WGS sequence"/>
</dbReference>
<accession>A0A0B1SVS2</accession>
<dbReference type="GO" id="GO:0006508">
    <property type="term" value="P:proteolysis"/>
    <property type="evidence" value="ECO:0007669"/>
    <property type="project" value="InterPro"/>
</dbReference>
<dbReference type="PANTHER" id="PTHR12411">
    <property type="entry name" value="CYSTEINE PROTEASE FAMILY C1-RELATED"/>
    <property type="match status" value="1"/>
</dbReference>
<dbReference type="Pfam" id="PF00112">
    <property type="entry name" value="Peptidase_C1"/>
    <property type="match status" value="1"/>
</dbReference>
<keyword evidence="4" id="KW-1185">Reference proteome</keyword>
<reference evidence="3 4" key="1">
    <citation type="submission" date="2014-03" db="EMBL/GenBank/DDBJ databases">
        <title>Draft genome of the hookworm Oesophagostomum dentatum.</title>
        <authorList>
            <person name="Mitreva M."/>
        </authorList>
    </citation>
    <scope>NUCLEOTIDE SEQUENCE [LARGE SCALE GENOMIC DNA]</scope>
    <source>
        <strain evidence="3 4">OD-Hann</strain>
    </source>
</reference>
<protein>
    <recommendedName>
        <fullName evidence="2">Peptidase C1A papain C-terminal domain-containing protein</fullName>
    </recommendedName>
</protein>
<dbReference type="AlphaFoldDB" id="A0A0B1SVS2"/>
<proteinExistence type="inferred from homology"/>